<evidence type="ECO:0000256" key="2">
    <source>
        <dbReference type="ARBA" id="ARBA00022741"/>
    </source>
</evidence>
<keyword evidence="6" id="KW-0175">Coiled coil</keyword>
<gene>
    <name evidence="8" type="ORF">O7M46_03410</name>
</gene>
<evidence type="ECO:0000256" key="3">
    <source>
        <dbReference type="ARBA" id="ARBA00022801"/>
    </source>
</evidence>
<evidence type="ECO:0000256" key="6">
    <source>
        <dbReference type="SAM" id="Coils"/>
    </source>
</evidence>
<evidence type="ECO:0000256" key="5">
    <source>
        <dbReference type="ARBA" id="ARBA00023136"/>
    </source>
</evidence>
<name>A0ABT9KD45_9PAST</name>
<keyword evidence="4" id="KW-0342">GTP-binding</keyword>
<feature type="domain" description="Dynamin N-terminal" evidence="7">
    <location>
        <begin position="142"/>
        <end position="335"/>
    </location>
</feature>
<dbReference type="Proteomes" id="UP001224083">
    <property type="component" value="Unassembled WGS sequence"/>
</dbReference>
<feature type="coiled-coil region" evidence="6">
    <location>
        <begin position="474"/>
        <end position="501"/>
    </location>
</feature>
<proteinExistence type="predicted"/>
<keyword evidence="3" id="KW-0378">Hydrolase</keyword>
<accession>A0ABT9KD45</accession>
<comment type="caution">
    <text evidence="8">The sequence shown here is derived from an EMBL/GenBank/DDBJ whole genome shotgun (WGS) entry which is preliminary data.</text>
</comment>
<keyword evidence="2" id="KW-0547">Nucleotide-binding</keyword>
<keyword evidence="9" id="KW-1185">Reference proteome</keyword>
<dbReference type="PANTHER" id="PTHR10465">
    <property type="entry name" value="TRANSMEMBRANE GTPASE FZO1"/>
    <property type="match status" value="1"/>
</dbReference>
<dbReference type="Gene3D" id="3.40.50.300">
    <property type="entry name" value="P-loop containing nucleotide triphosphate hydrolases"/>
    <property type="match status" value="1"/>
</dbReference>
<evidence type="ECO:0000313" key="9">
    <source>
        <dbReference type="Proteomes" id="UP001224083"/>
    </source>
</evidence>
<dbReference type="Pfam" id="PF00350">
    <property type="entry name" value="Dynamin_N"/>
    <property type="match status" value="1"/>
</dbReference>
<dbReference type="InterPro" id="IPR045063">
    <property type="entry name" value="Dynamin_N"/>
</dbReference>
<keyword evidence="5" id="KW-0472">Membrane</keyword>
<dbReference type="SUPFAM" id="SSF52540">
    <property type="entry name" value="P-loop containing nucleoside triphosphate hydrolases"/>
    <property type="match status" value="1"/>
</dbReference>
<dbReference type="InterPro" id="IPR027094">
    <property type="entry name" value="Mitofusin_fam"/>
</dbReference>
<evidence type="ECO:0000313" key="8">
    <source>
        <dbReference type="EMBL" id="MDP9499994.1"/>
    </source>
</evidence>
<evidence type="ECO:0000256" key="4">
    <source>
        <dbReference type="ARBA" id="ARBA00023134"/>
    </source>
</evidence>
<organism evidence="8 9">
    <name type="scientific">Bisgaard Taxon 45</name>
    <dbReference type="NCBI Taxonomy" id="304289"/>
    <lineage>
        <taxon>Bacteria</taxon>
        <taxon>Pseudomonadati</taxon>
        <taxon>Pseudomonadota</taxon>
        <taxon>Gammaproteobacteria</taxon>
        <taxon>Pasteurellales</taxon>
        <taxon>Pasteurellaceae</taxon>
    </lineage>
</organism>
<protein>
    <submittedName>
        <fullName evidence="8">Dynamin family protein</fullName>
    </submittedName>
</protein>
<comment type="subcellular location">
    <subcellularLocation>
        <location evidence="1">Membrane</location>
    </subcellularLocation>
</comment>
<dbReference type="InterPro" id="IPR027417">
    <property type="entry name" value="P-loop_NTPase"/>
</dbReference>
<evidence type="ECO:0000256" key="1">
    <source>
        <dbReference type="ARBA" id="ARBA00004370"/>
    </source>
</evidence>
<reference evidence="8 9" key="1">
    <citation type="submission" date="2022-12" db="EMBL/GenBank/DDBJ databases">
        <title>Genome sequence of Pasteurellaceae Bisgaard Taxon 45.</title>
        <authorList>
            <person name="Foggin C."/>
            <person name="Rosen L.E."/>
            <person name="Henton M."/>
            <person name="Buys A."/>
            <person name="Floyd T."/>
            <person name="Turner A.D."/>
            <person name="Tarbin J."/>
            <person name="Lloyd A.S."/>
            <person name="Chaitezvi C."/>
            <person name="Ellis R.J."/>
            <person name="Roberts H.C."/>
            <person name="Dastjerdi A."/>
            <person name="Nunez A."/>
            <person name="Van Vliet A.H."/>
            <person name="Steinbach F."/>
        </authorList>
    </citation>
    <scope>NUCLEOTIDE SEQUENCE [LARGE SCALE GENOMIC DNA]</scope>
    <source>
        <strain evidence="8 9">VF20HR</strain>
    </source>
</reference>
<evidence type="ECO:0000259" key="7">
    <source>
        <dbReference type="Pfam" id="PF00350"/>
    </source>
</evidence>
<dbReference type="EMBL" id="JAQAHH010000004">
    <property type="protein sequence ID" value="MDP9499994.1"/>
    <property type="molecule type" value="Genomic_DNA"/>
</dbReference>
<sequence>MTSTKAHVEIIHNPFSENEKTKILLNGHEADPDSKYSDYKNLNLQSWCNAIFDELKETCFEDYHLEFTGLAVDCEDMREAAEAAQEKGINFSYTDNVVKKNATERLSELEQLLDDVQKHPVFAPIIEGNQTFAELIDNAFDIFVVATMSSGKSTFINAMLGGDLLPSANQATTATIAEIIDNKSLPQGKYLVSRTNINGEIINEQQKLDLTQKENINPSLLSTWNSDIDTQQDDKNRTGKIQIEGNLTGIKLKNNNVKLRLSDTPGTNNSQNKNHGIITLEKIKDTALNPLIIYILNSANIAIDDDDNLLSKLAKMVEEQGKLAQDRFIFVLNKMDGYFCKENIPQGIENTKKYLEKHGIINPRVFPISASMAKLFRIEETTPELLEEPDKLSLTYYNQIINYCNENDLQQYMVLNSRIEERLKKVSNKTLKRTGLPALEAYISDYIEKYNEPYRIIRLTKAINLLLENARPQLENISSLRNKTQEELDSLRKILEDAKVKLNKSEEFNEFIDTLKSTEVGLSDEVANFFHQTNTKQFMPLIASTEKYFSSNKKIKKEIAEKKIQSLKSSLSDMLNEFSAALTGLNKAQQNYQLEKLNDAYCKFIGNTFEGLLDKIDVKTKENLKTSTININQYLNISENYIQKENVRIGQEKIERSFWRKLLEFDFSEKYRDIIEEQDLVDLDSFWKDNRPKIESELSETLNQLSEEIKQNAINLTHDYCSELNHCFQEKVNEILSTLLRETEASDLEKRINEADEKLAILDEIEQTLTSISKVQVKGH</sequence>
<dbReference type="PANTHER" id="PTHR10465:SF0">
    <property type="entry name" value="SARCALUMENIN"/>
    <property type="match status" value="1"/>
</dbReference>